<name>D7DXN8_NOSA0</name>
<accession>D7DXN8</accession>
<keyword evidence="2" id="KW-1185">Reference proteome</keyword>
<gene>
    <name evidence="1" type="ordered locus">Aazo_4629</name>
</gene>
<evidence type="ECO:0000313" key="2">
    <source>
        <dbReference type="Proteomes" id="UP000001511"/>
    </source>
</evidence>
<dbReference type="AlphaFoldDB" id="D7DXN8"/>
<dbReference type="HOGENOM" id="CLU_3397615_0_0_3"/>
<protein>
    <submittedName>
        <fullName evidence="1">Uncharacterized protein</fullName>
    </submittedName>
</protein>
<dbReference type="KEGG" id="naz:Aazo_4629"/>
<organism evidence="1 2">
    <name type="scientific">Nostoc azollae (strain 0708)</name>
    <name type="common">Anabaena azollae (strain 0708)</name>
    <dbReference type="NCBI Taxonomy" id="551115"/>
    <lineage>
        <taxon>Bacteria</taxon>
        <taxon>Bacillati</taxon>
        <taxon>Cyanobacteriota</taxon>
        <taxon>Cyanophyceae</taxon>
        <taxon>Nostocales</taxon>
        <taxon>Nostocaceae</taxon>
        <taxon>Trichormus</taxon>
    </lineage>
</organism>
<reference evidence="1 2" key="1">
    <citation type="journal article" date="2010" name="PLoS ONE">
        <title>Genome erosion in a nitrogen-fixing vertically transmitted endosymbiotic multicellular cyanobacterium.</title>
        <authorList>
            <person name="Ran L."/>
            <person name="Larsson J."/>
            <person name="Vigil-Stenman T."/>
            <person name="Nylander J.A."/>
            <person name="Ininbergs K."/>
            <person name="Zheng W.W."/>
            <person name="Lapidus A."/>
            <person name="Lowry S."/>
            <person name="Haselkorn R."/>
            <person name="Bergman B."/>
        </authorList>
    </citation>
    <scope>NUCLEOTIDE SEQUENCE [LARGE SCALE GENOMIC DNA]</scope>
    <source>
        <strain evidence="1 2">0708</strain>
    </source>
</reference>
<sequence>MENNFQFIECNDDDIIECNELIYKFSNFKKA</sequence>
<dbReference type="EMBL" id="CP002059">
    <property type="protein sequence ID" value="ADI65864.1"/>
    <property type="molecule type" value="Genomic_DNA"/>
</dbReference>
<evidence type="ECO:0000313" key="1">
    <source>
        <dbReference type="EMBL" id="ADI65864.1"/>
    </source>
</evidence>
<proteinExistence type="predicted"/>
<dbReference type="Proteomes" id="UP000001511">
    <property type="component" value="Chromosome"/>
</dbReference>